<keyword evidence="1" id="KW-1133">Transmembrane helix</keyword>
<evidence type="ECO:0000256" key="1">
    <source>
        <dbReference type="SAM" id="Phobius"/>
    </source>
</evidence>
<dbReference type="AlphaFoldDB" id="A0A645CI90"/>
<reference evidence="2" key="1">
    <citation type="submission" date="2019-08" db="EMBL/GenBank/DDBJ databases">
        <authorList>
            <person name="Kucharzyk K."/>
            <person name="Murdoch R.W."/>
            <person name="Higgins S."/>
            <person name="Loffler F."/>
        </authorList>
    </citation>
    <scope>NUCLEOTIDE SEQUENCE</scope>
</reference>
<protein>
    <submittedName>
        <fullName evidence="2">Uncharacterized protein</fullName>
    </submittedName>
</protein>
<accession>A0A645CI90</accession>
<keyword evidence="1" id="KW-0472">Membrane</keyword>
<name>A0A645CI90_9ZZZZ</name>
<organism evidence="2">
    <name type="scientific">bioreactor metagenome</name>
    <dbReference type="NCBI Taxonomy" id="1076179"/>
    <lineage>
        <taxon>unclassified sequences</taxon>
        <taxon>metagenomes</taxon>
        <taxon>ecological metagenomes</taxon>
    </lineage>
</organism>
<dbReference type="EMBL" id="VSSQ01027396">
    <property type="protein sequence ID" value="MPM76624.1"/>
    <property type="molecule type" value="Genomic_DNA"/>
</dbReference>
<gene>
    <name evidence="2" type="ORF">SDC9_123623</name>
</gene>
<evidence type="ECO:0000313" key="2">
    <source>
        <dbReference type="EMBL" id="MPM76624.1"/>
    </source>
</evidence>
<feature type="transmembrane region" description="Helical" evidence="1">
    <location>
        <begin position="25"/>
        <end position="45"/>
    </location>
</feature>
<sequence>MEDVIYAVHGVLDAVYIAHVADVEFYLLVIVIFGAHVVLFLLVAGEDAEFFYVRRKETVEDRVTERTRAARD</sequence>
<keyword evidence="1" id="KW-0812">Transmembrane</keyword>
<comment type="caution">
    <text evidence="2">The sequence shown here is derived from an EMBL/GenBank/DDBJ whole genome shotgun (WGS) entry which is preliminary data.</text>
</comment>
<proteinExistence type="predicted"/>